<dbReference type="CDD" id="cd03089">
    <property type="entry name" value="PMM_PGM"/>
    <property type="match status" value="1"/>
</dbReference>
<keyword evidence="4 7" id="KW-0479">Metal-binding</keyword>
<evidence type="ECO:0000256" key="7">
    <source>
        <dbReference type="RuleBase" id="RU004326"/>
    </source>
</evidence>
<keyword evidence="3" id="KW-0597">Phosphoprotein</keyword>
<dbReference type="SUPFAM" id="SSF55957">
    <property type="entry name" value="Phosphoglucomutase, C-terminal domain"/>
    <property type="match status" value="1"/>
</dbReference>
<dbReference type="PANTHER" id="PTHR43771">
    <property type="entry name" value="PHOSPHOMANNOMUTASE"/>
    <property type="match status" value="1"/>
</dbReference>
<dbReference type="InterPro" id="IPR005844">
    <property type="entry name" value="A-D-PHexomutase_a/b/a-I"/>
</dbReference>
<comment type="cofactor">
    <cofactor evidence="1">
        <name>Mg(2+)</name>
        <dbReference type="ChEBI" id="CHEBI:18420"/>
    </cofactor>
</comment>
<dbReference type="STRING" id="1122213.GCA_000423365_02136"/>
<evidence type="ECO:0000259" key="10">
    <source>
        <dbReference type="Pfam" id="PF02879"/>
    </source>
</evidence>
<dbReference type="Gene3D" id="3.30.310.50">
    <property type="entry name" value="Alpha-D-phosphohexomutase, C-terminal domain"/>
    <property type="match status" value="1"/>
</dbReference>
<feature type="domain" description="Alpha-D-phosphohexomutase C-terminal" evidence="8">
    <location>
        <begin position="380"/>
        <end position="444"/>
    </location>
</feature>
<dbReference type="Pfam" id="PF00408">
    <property type="entry name" value="PGM_PMM_IV"/>
    <property type="match status" value="1"/>
</dbReference>
<comment type="similarity">
    <text evidence="2 7">Belongs to the phosphohexose mutase family.</text>
</comment>
<feature type="domain" description="Alpha-D-phosphohexomutase alpha/beta/alpha" evidence="10">
    <location>
        <begin position="162"/>
        <end position="260"/>
    </location>
</feature>
<evidence type="ECO:0000256" key="4">
    <source>
        <dbReference type="ARBA" id="ARBA00022723"/>
    </source>
</evidence>
<protein>
    <submittedName>
        <fullName evidence="12">Phosphomannomutase</fullName>
    </submittedName>
</protein>
<dbReference type="InterPro" id="IPR036900">
    <property type="entry name" value="A-D-PHexomutase_C_sf"/>
</dbReference>
<dbReference type="GO" id="GO:0005975">
    <property type="term" value="P:carbohydrate metabolic process"/>
    <property type="evidence" value="ECO:0007669"/>
    <property type="project" value="InterPro"/>
</dbReference>
<proteinExistence type="inferred from homology"/>
<evidence type="ECO:0000313" key="12">
    <source>
        <dbReference type="EMBL" id="AVX03195.1"/>
    </source>
</evidence>
<dbReference type="PRINTS" id="PR00509">
    <property type="entry name" value="PGMPMM"/>
</dbReference>
<dbReference type="Pfam" id="PF02879">
    <property type="entry name" value="PGM_PMM_II"/>
    <property type="match status" value="1"/>
</dbReference>
<evidence type="ECO:0000259" key="11">
    <source>
        <dbReference type="Pfam" id="PF02880"/>
    </source>
</evidence>
<evidence type="ECO:0000256" key="6">
    <source>
        <dbReference type="ARBA" id="ARBA00023235"/>
    </source>
</evidence>
<reference evidence="12 13" key="1">
    <citation type="submission" date="2017-05" db="EMBL/GenBank/DDBJ databases">
        <title>Genome Analysis of Maritalea myrionectae HL2708#5.</title>
        <authorList>
            <consortium name="Cotde Inc.-PKNU"/>
            <person name="Jang D."/>
            <person name="Oh H.-M."/>
        </authorList>
    </citation>
    <scope>NUCLEOTIDE SEQUENCE [LARGE SCALE GENOMIC DNA]</scope>
    <source>
        <strain evidence="12 13">HL2708#5</strain>
    </source>
</reference>
<dbReference type="EMBL" id="CP021330">
    <property type="protein sequence ID" value="AVX03195.1"/>
    <property type="molecule type" value="Genomic_DNA"/>
</dbReference>
<name>A0A2R4MB75_9HYPH</name>
<dbReference type="PROSITE" id="PS00710">
    <property type="entry name" value="PGM_PMM"/>
    <property type="match status" value="1"/>
</dbReference>
<dbReference type="SUPFAM" id="SSF53738">
    <property type="entry name" value="Phosphoglucomutase, first 3 domains"/>
    <property type="match status" value="3"/>
</dbReference>
<evidence type="ECO:0000256" key="5">
    <source>
        <dbReference type="ARBA" id="ARBA00022842"/>
    </source>
</evidence>
<sequence>MSRAAKPIGSPFKAYDVRGMIPTQINMPFAYRFGQAMAAHAAPNSVVVGHDMRLDSAPLAAALQQGLQDSGVDVYPVGQCGTEEVYFHTAQMNADVGLMVTASHNPDSYNGIKIVLKGATAATQENTLGPMETLVMGEDAFDVVAEFAARGKAQPTLDRNLYIERLLAQVENVDLKPLKIVAHGGNGCAGPIIDLLEPHLPFEFIKVDNEPDGRLPNGIPNPLLPEKRQRAADAVKAHDADLGIAWDGDFDRCFFYDHEGTFVEGYYLVGLIGQTLVRQNGGGKVVYDPRLTWNTIDQIEAAGGTPIVCRTGHTFFKKVMRDNDAIYGGEMSAHHYFKDFAYCDTGMLPWLAIVAEICQSGISLKEMVAARIEKFPCSGEINFTVDDAPTTIKKLQDELASKANEVEDIDGLGMVFDEWRCNIRASNTEPLLRLNLETRGNKPLLAEKTALLSNLIRG</sequence>
<evidence type="ECO:0000259" key="8">
    <source>
        <dbReference type="Pfam" id="PF00408"/>
    </source>
</evidence>
<keyword evidence="13" id="KW-1185">Reference proteome</keyword>
<dbReference type="AlphaFoldDB" id="A0A2R4MB75"/>
<dbReference type="GO" id="GO:0000287">
    <property type="term" value="F:magnesium ion binding"/>
    <property type="evidence" value="ECO:0007669"/>
    <property type="project" value="InterPro"/>
</dbReference>
<dbReference type="PANTHER" id="PTHR43771:SF1">
    <property type="entry name" value="PHOSPHOMANNOMUTASE"/>
    <property type="match status" value="1"/>
</dbReference>
<dbReference type="InterPro" id="IPR016055">
    <property type="entry name" value="A-D-PHexomutase_a/b/a-I/II/III"/>
</dbReference>
<dbReference type="InterPro" id="IPR005845">
    <property type="entry name" value="A-D-PHexomutase_a/b/a-II"/>
</dbReference>
<dbReference type="InterPro" id="IPR005841">
    <property type="entry name" value="Alpha-D-phosphohexomutase_SF"/>
</dbReference>
<organism evidence="12 13">
    <name type="scientific">Maritalea myrionectae</name>
    <dbReference type="NCBI Taxonomy" id="454601"/>
    <lineage>
        <taxon>Bacteria</taxon>
        <taxon>Pseudomonadati</taxon>
        <taxon>Pseudomonadota</taxon>
        <taxon>Alphaproteobacteria</taxon>
        <taxon>Hyphomicrobiales</taxon>
        <taxon>Devosiaceae</taxon>
        <taxon>Maritalea</taxon>
    </lineage>
</organism>
<evidence type="ECO:0000259" key="9">
    <source>
        <dbReference type="Pfam" id="PF02878"/>
    </source>
</evidence>
<dbReference type="Proteomes" id="UP000258927">
    <property type="component" value="Chromosome"/>
</dbReference>
<evidence type="ECO:0000256" key="3">
    <source>
        <dbReference type="ARBA" id="ARBA00022553"/>
    </source>
</evidence>
<dbReference type="Pfam" id="PF02880">
    <property type="entry name" value="PGM_PMM_III"/>
    <property type="match status" value="1"/>
</dbReference>
<dbReference type="RefSeq" id="WP_205468067.1">
    <property type="nucleotide sequence ID" value="NZ_CP021330.1"/>
</dbReference>
<dbReference type="InterPro" id="IPR005846">
    <property type="entry name" value="A-D-PHexomutase_a/b/a-III"/>
</dbReference>
<keyword evidence="5 7" id="KW-0460">Magnesium</keyword>
<dbReference type="InterPro" id="IPR016066">
    <property type="entry name" value="A-D-PHexomutase_CS"/>
</dbReference>
<feature type="domain" description="Alpha-D-phosphohexomutase alpha/beta/alpha" evidence="11">
    <location>
        <begin position="265"/>
        <end position="375"/>
    </location>
</feature>
<dbReference type="KEGG" id="mmyr:MXMO3_00662"/>
<dbReference type="GO" id="GO:0016868">
    <property type="term" value="F:intramolecular phosphotransferase activity"/>
    <property type="evidence" value="ECO:0007669"/>
    <property type="project" value="InterPro"/>
</dbReference>
<evidence type="ECO:0000313" key="13">
    <source>
        <dbReference type="Proteomes" id="UP000258927"/>
    </source>
</evidence>
<dbReference type="Gene3D" id="3.40.120.10">
    <property type="entry name" value="Alpha-D-Glucose-1,6-Bisphosphate, subunit A, domain 3"/>
    <property type="match status" value="3"/>
</dbReference>
<evidence type="ECO:0000256" key="2">
    <source>
        <dbReference type="ARBA" id="ARBA00010231"/>
    </source>
</evidence>
<dbReference type="InterPro" id="IPR005843">
    <property type="entry name" value="A-D-PHexomutase_C"/>
</dbReference>
<accession>A0A2R4MB75</accession>
<evidence type="ECO:0000256" key="1">
    <source>
        <dbReference type="ARBA" id="ARBA00001946"/>
    </source>
</evidence>
<keyword evidence="6" id="KW-0413">Isomerase</keyword>
<feature type="domain" description="Alpha-D-phosphohexomutase alpha/beta/alpha" evidence="9">
    <location>
        <begin position="12"/>
        <end position="125"/>
    </location>
</feature>
<dbReference type="Pfam" id="PF02878">
    <property type="entry name" value="PGM_PMM_I"/>
    <property type="match status" value="1"/>
</dbReference>
<gene>
    <name evidence="12" type="ORF">MXMO3_00662</name>
</gene>